<dbReference type="InterPro" id="IPR046360">
    <property type="entry name" value="T-box_DNA-bd"/>
</dbReference>
<keyword evidence="6 7" id="KW-0539">Nucleus</keyword>
<dbReference type="Proteomes" id="UP000050791">
    <property type="component" value="Unassembled WGS sequence"/>
</dbReference>
<dbReference type="AlphaFoldDB" id="A0AA85B2Y7"/>
<comment type="subcellular location">
    <subcellularLocation>
        <location evidence="1 7">Nucleus</location>
    </subcellularLocation>
</comment>
<evidence type="ECO:0000256" key="4">
    <source>
        <dbReference type="ARBA" id="ARBA00023125"/>
    </source>
</evidence>
<evidence type="ECO:0000259" key="10">
    <source>
        <dbReference type="PROSITE" id="PS50252"/>
    </source>
</evidence>
<feature type="domain" description="T-box" evidence="10">
    <location>
        <begin position="464"/>
        <end position="643"/>
    </location>
</feature>
<dbReference type="GO" id="GO:0001708">
    <property type="term" value="P:cell fate specification"/>
    <property type="evidence" value="ECO:0007669"/>
    <property type="project" value="TreeGrafter"/>
</dbReference>
<keyword evidence="5" id="KW-0804">Transcription</keyword>
<keyword evidence="3" id="KW-0805">Transcription regulation</keyword>
<dbReference type="PANTHER" id="PTHR11267">
    <property type="entry name" value="T-BOX PROTEIN-RELATED"/>
    <property type="match status" value="1"/>
</dbReference>
<protein>
    <recommendedName>
        <fullName evidence="10">T-box domain-containing protein</fullName>
    </recommendedName>
</protein>
<keyword evidence="2" id="KW-0217">Developmental protein</keyword>
<evidence type="ECO:0000256" key="3">
    <source>
        <dbReference type="ARBA" id="ARBA00023015"/>
    </source>
</evidence>
<dbReference type="SMART" id="SM00425">
    <property type="entry name" value="TBOX"/>
    <property type="match status" value="1"/>
</dbReference>
<dbReference type="Gene3D" id="2.60.40.820">
    <property type="entry name" value="Transcription factor, T-box"/>
    <property type="match status" value="1"/>
</dbReference>
<dbReference type="SUPFAM" id="SSF49417">
    <property type="entry name" value="p53-like transcription factors"/>
    <property type="match status" value="1"/>
</dbReference>
<keyword evidence="4 7" id="KW-0238">DNA-binding</keyword>
<dbReference type="GO" id="GO:0000978">
    <property type="term" value="F:RNA polymerase II cis-regulatory region sequence-specific DNA binding"/>
    <property type="evidence" value="ECO:0007669"/>
    <property type="project" value="InterPro"/>
</dbReference>
<dbReference type="Pfam" id="PF00907">
    <property type="entry name" value="T-box"/>
    <property type="match status" value="1"/>
</dbReference>
<feature type="chain" id="PRO_5041719236" description="T-box domain-containing protein" evidence="9">
    <location>
        <begin position="20"/>
        <end position="889"/>
    </location>
</feature>
<evidence type="ECO:0000256" key="2">
    <source>
        <dbReference type="ARBA" id="ARBA00022473"/>
    </source>
</evidence>
<reference evidence="12" key="1">
    <citation type="submission" date="2023-11" db="UniProtKB">
        <authorList>
            <consortium name="WormBaseParasite"/>
        </authorList>
    </citation>
    <scope>IDENTIFICATION</scope>
</reference>
<evidence type="ECO:0000256" key="1">
    <source>
        <dbReference type="ARBA" id="ARBA00004123"/>
    </source>
</evidence>
<dbReference type="InterPro" id="IPR008967">
    <property type="entry name" value="p53-like_TF_DNA-bd_sf"/>
</dbReference>
<feature type="region of interest" description="Disordered" evidence="8">
    <location>
        <begin position="291"/>
        <end position="326"/>
    </location>
</feature>
<dbReference type="InterPro" id="IPR001699">
    <property type="entry name" value="TF_T-box"/>
</dbReference>
<organism evidence="11 12">
    <name type="scientific">Schistosoma mattheei</name>
    <dbReference type="NCBI Taxonomy" id="31246"/>
    <lineage>
        <taxon>Eukaryota</taxon>
        <taxon>Metazoa</taxon>
        <taxon>Spiralia</taxon>
        <taxon>Lophotrochozoa</taxon>
        <taxon>Platyhelminthes</taxon>
        <taxon>Trematoda</taxon>
        <taxon>Digenea</taxon>
        <taxon>Strigeidida</taxon>
        <taxon>Schistosomatoidea</taxon>
        <taxon>Schistosomatidae</taxon>
        <taxon>Schistosoma</taxon>
    </lineage>
</organism>
<feature type="compositionally biased region" description="Low complexity" evidence="8">
    <location>
        <begin position="296"/>
        <end position="326"/>
    </location>
</feature>
<dbReference type="FunFam" id="2.60.40.820:FF:000010">
    <property type="entry name" value="T-box transcription factor TBX6"/>
    <property type="match status" value="1"/>
</dbReference>
<dbReference type="WBParaSite" id="SMTH1_27140.1">
    <property type="protein sequence ID" value="SMTH1_27140.1"/>
    <property type="gene ID" value="SMTH1_27140"/>
</dbReference>
<dbReference type="InterPro" id="IPR018186">
    <property type="entry name" value="TF_T-box_CS"/>
</dbReference>
<dbReference type="PROSITE" id="PS01264">
    <property type="entry name" value="TBOX_2"/>
    <property type="match status" value="1"/>
</dbReference>
<dbReference type="InterPro" id="IPR036960">
    <property type="entry name" value="T-box_sf"/>
</dbReference>
<dbReference type="PROSITE" id="PS01283">
    <property type="entry name" value="TBOX_1"/>
    <property type="match status" value="1"/>
</dbReference>
<dbReference type="GO" id="GO:0000981">
    <property type="term" value="F:DNA-binding transcription factor activity, RNA polymerase II-specific"/>
    <property type="evidence" value="ECO:0007669"/>
    <property type="project" value="TreeGrafter"/>
</dbReference>
<dbReference type="PANTHER" id="PTHR11267:SF181">
    <property type="entry name" value="OPTOMOTOR-BLIND PROTEIN"/>
    <property type="match status" value="1"/>
</dbReference>
<dbReference type="PRINTS" id="PR00937">
    <property type="entry name" value="TBOX"/>
</dbReference>
<evidence type="ECO:0000256" key="6">
    <source>
        <dbReference type="ARBA" id="ARBA00023242"/>
    </source>
</evidence>
<name>A0AA85B2Y7_9TREM</name>
<evidence type="ECO:0000313" key="11">
    <source>
        <dbReference type="Proteomes" id="UP000050791"/>
    </source>
</evidence>
<dbReference type="GO" id="GO:0000785">
    <property type="term" value="C:chromatin"/>
    <property type="evidence" value="ECO:0007669"/>
    <property type="project" value="TreeGrafter"/>
</dbReference>
<feature type="signal peptide" evidence="9">
    <location>
        <begin position="1"/>
        <end position="19"/>
    </location>
</feature>
<dbReference type="GO" id="GO:0005634">
    <property type="term" value="C:nucleus"/>
    <property type="evidence" value="ECO:0007669"/>
    <property type="project" value="UniProtKB-SubCell"/>
</dbReference>
<dbReference type="PROSITE" id="PS50252">
    <property type="entry name" value="TBOX_3"/>
    <property type="match status" value="1"/>
</dbReference>
<keyword evidence="9" id="KW-0732">Signal</keyword>
<evidence type="ECO:0000256" key="7">
    <source>
        <dbReference type="PROSITE-ProRule" id="PRU00201"/>
    </source>
</evidence>
<proteinExistence type="predicted"/>
<accession>A0AA85B2Y7</accession>
<evidence type="ECO:0000256" key="5">
    <source>
        <dbReference type="ARBA" id="ARBA00023163"/>
    </source>
</evidence>
<dbReference type="GO" id="GO:0045893">
    <property type="term" value="P:positive regulation of DNA-templated transcription"/>
    <property type="evidence" value="ECO:0007669"/>
    <property type="project" value="InterPro"/>
</dbReference>
<feature type="DNA-binding region" description="T-box" evidence="7">
    <location>
        <begin position="469"/>
        <end position="643"/>
    </location>
</feature>
<sequence>MIKITMLMVMVMMMMMINDDDDEDEPKSFSIETCKSQFIFSRNRHSSNESNTTKAPISPFLSTLPNSSTAFRSPPHLLQPNINLQSSLPLLSPTSLPFPLPSVPPLTNSIFCKNSTSFYTTLMNQMDPDQLHVLIKMLNDTVTNSLLNNSSSNLSLPPTSISTAALATAALQSMFNSAMFNTESSVPMNLFNNKFDSVEHFDICNHVHNDLKNSFSSQDDYYHHYLRDHWDSRYCSKDYLNDPANWPDNINNNNNSGNNNNNVLLMMLMMMFMKRNVDSLISTPDQLNKSPTLTLSSASGPFTSPSSSSPSSTKGLTTMTTTTTTTTENQFMDDHILHCDKSSQHRYNLLHNPNYLNTGDGLQKSMKCNIVDDQENLKFKLNHLNIFPDNLTIRDIVSSTGSSKNTTMVNTTITTTTTTYNSSHNNNNTNNNDNGYQSSKSYIMNDLLENESDQIDSLVQRTELLDSDLWKHFHSMTTEMVITKSGRRMFPSFKVRVTGLDRNAKYIMLLDIVSRDEHRYKFQNGKWTIAGKADPEPCRKPYIHPDSPTTGEEWMHKPISFHKLKLTNNVAERQSFQAVLNSMHKYIPRFHIVRADHLNKMNMSNFVTFIFDETEFIAVTAYQNERITQLKIDNNPFAKGFRDNGSGRREKKGLRLRYKQPINSTDTYNDLDSIERDMLRKRSTDIYKTHENIKFSFPNSINHPAYTNRLSLLHNNNNNHGLDIKCSSSSHCSSISTPICNASSSIISTPNQLFCGLSNSLSYTSSDQFSLYSINNLHNCGNNNHNSNNNNSKSVDSLSPLSSLSFCNLSVDKLSTTKDLSSPSLSLPYPLWSGVSSMTYTCISESFKYMEVFDKKCLTSIPFLLHWPTKYTYNLDGTDVLCSTPTHVT</sequence>
<evidence type="ECO:0000313" key="12">
    <source>
        <dbReference type="WBParaSite" id="SMTH1_27140.1"/>
    </source>
</evidence>
<evidence type="ECO:0000256" key="9">
    <source>
        <dbReference type="SAM" id="SignalP"/>
    </source>
</evidence>
<evidence type="ECO:0000256" key="8">
    <source>
        <dbReference type="SAM" id="MobiDB-lite"/>
    </source>
</evidence>